<comment type="caution">
    <text evidence="3">The sequence shown here is derived from an EMBL/GenBank/DDBJ whole genome shotgun (WGS) entry which is preliminary data.</text>
</comment>
<feature type="region of interest" description="Disordered" evidence="1">
    <location>
        <begin position="405"/>
        <end position="452"/>
    </location>
</feature>
<evidence type="ECO:0000313" key="4">
    <source>
        <dbReference type="Proteomes" id="UP001212152"/>
    </source>
</evidence>
<dbReference type="EMBL" id="JADGJQ010000024">
    <property type="protein sequence ID" value="KAJ3178809.1"/>
    <property type="molecule type" value="Genomic_DNA"/>
</dbReference>
<proteinExistence type="predicted"/>
<accession>A0AAD5TL03</accession>
<evidence type="ECO:0000256" key="1">
    <source>
        <dbReference type="SAM" id="MobiDB-lite"/>
    </source>
</evidence>
<feature type="compositionally biased region" description="Polar residues" evidence="1">
    <location>
        <begin position="428"/>
        <end position="442"/>
    </location>
</feature>
<feature type="domain" description="GmrSD restriction endonucleases C-terminal" evidence="2">
    <location>
        <begin position="288"/>
        <end position="365"/>
    </location>
</feature>
<feature type="compositionally biased region" description="Acidic residues" evidence="1">
    <location>
        <begin position="407"/>
        <end position="426"/>
    </location>
</feature>
<protein>
    <recommendedName>
        <fullName evidence="2">GmrSD restriction endonucleases C-terminal domain-containing protein</fullName>
    </recommendedName>
</protein>
<dbReference type="Proteomes" id="UP001212152">
    <property type="component" value="Unassembled WGS sequence"/>
</dbReference>
<dbReference type="PANTHER" id="PTHR35149:SF1">
    <property type="entry name" value="DUF5655 DOMAIN-CONTAINING PROTEIN"/>
    <property type="match status" value="1"/>
</dbReference>
<sequence length="491" mass="54355">MDSNPSSCDVFLRDGTPPYEEFYLDLPRFGSVDFVMVAPGLPEAYSIFCTINKTGLKFGPIDYLKAIFWGKLLVDGNQGEFHLAFHRWLETTSLLGEEAAHLLEHVYRVNRIKECAPIANANNVNPTPEEKAGIKRSQAEIAQSFTTTLDSPQSPQHMFFYVKQEATRTALTQDREIIAAISMLGTLPQGAPYNFWVTILIAIERADAGCLSVAAVWKAVERVCALILISAPSRPEKMGKWISRILHTVIHKISHAQDSMDAPGAVVESLNLVSEERTRACFKRITKNASTTVPAIALKYILRRLNLADGGQNEWHDLVYGNIQTEHIAPLNGQRWERITYEALKPFLHYLGNLTLLHGRDNSVAVGNEISSPGESAPIFFHDRDTQIAYDANLAVLIHDREAQQTVDEEELADEEEELADEEEELASTVQADAETASTPSDSGDPDAAALPDIDQMYLADLHKDAAENPLLVLPSNVTQTCGNCRSNRGT</sequence>
<evidence type="ECO:0000313" key="3">
    <source>
        <dbReference type="EMBL" id="KAJ3178809.1"/>
    </source>
</evidence>
<organism evidence="3 4">
    <name type="scientific">Geranomyces variabilis</name>
    <dbReference type="NCBI Taxonomy" id="109894"/>
    <lineage>
        <taxon>Eukaryota</taxon>
        <taxon>Fungi</taxon>
        <taxon>Fungi incertae sedis</taxon>
        <taxon>Chytridiomycota</taxon>
        <taxon>Chytridiomycota incertae sedis</taxon>
        <taxon>Chytridiomycetes</taxon>
        <taxon>Spizellomycetales</taxon>
        <taxon>Powellomycetaceae</taxon>
        <taxon>Geranomyces</taxon>
    </lineage>
</organism>
<dbReference type="InterPro" id="IPR011089">
    <property type="entry name" value="GmrSD_C"/>
</dbReference>
<dbReference type="Pfam" id="PF07510">
    <property type="entry name" value="GmrSD_C"/>
    <property type="match status" value="1"/>
</dbReference>
<gene>
    <name evidence="3" type="ORF">HDU87_003364</name>
</gene>
<dbReference type="PANTHER" id="PTHR35149">
    <property type="entry name" value="SLL5132 PROTEIN"/>
    <property type="match status" value="1"/>
</dbReference>
<reference evidence="3" key="1">
    <citation type="submission" date="2020-05" db="EMBL/GenBank/DDBJ databases">
        <title>Phylogenomic resolution of chytrid fungi.</title>
        <authorList>
            <person name="Stajich J.E."/>
            <person name="Amses K."/>
            <person name="Simmons R."/>
            <person name="Seto K."/>
            <person name="Myers J."/>
            <person name="Bonds A."/>
            <person name="Quandt C.A."/>
            <person name="Barry K."/>
            <person name="Liu P."/>
            <person name="Grigoriev I."/>
            <person name="Longcore J.E."/>
            <person name="James T.Y."/>
        </authorList>
    </citation>
    <scope>NUCLEOTIDE SEQUENCE</scope>
    <source>
        <strain evidence="3">JEL0379</strain>
    </source>
</reference>
<dbReference type="AlphaFoldDB" id="A0AAD5TL03"/>
<name>A0AAD5TL03_9FUNG</name>
<keyword evidence="4" id="KW-1185">Reference proteome</keyword>
<evidence type="ECO:0000259" key="2">
    <source>
        <dbReference type="Pfam" id="PF07510"/>
    </source>
</evidence>